<dbReference type="Pfam" id="PF13524">
    <property type="entry name" value="Glyco_trans_1_2"/>
    <property type="match status" value="1"/>
</dbReference>
<dbReference type="AlphaFoldDB" id="A0AA96WAS5"/>
<dbReference type="RefSeq" id="WP_316434477.1">
    <property type="nucleotide sequence ID" value="NZ_CP053586.1"/>
</dbReference>
<evidence type="ECO:0000313" key="2">
    <source>
        <dbReference type="EMBL" id="WNZ22927.1"/>
    </source>
</evidence>
<gene>
    <name evidence="2" type="ORF">HJG54_08685</name>
</gene>
<evidence type="ECO:0000259" key="1">
    <source>
        <dbReference type="Pfam" id="PF13524"/>
    </source>
</evidence>
<name>A0AA96WAS5_9CYAN</name>
<dbReference type="EMBL" id="CP053586">
    <property type="protein sequence ID" value="WNZ22927.1"/>
    <property type="molecule type" value="Genomic_DNA"/>
</dbReference>
<reference evidence="2" key="1">
    <citation type="submission" date="2020-05" db="EMBL/GenBank/DDBJ databases">
        <authorList>
            <person name="Zhu T."/>
            <person name="Keshari N."/>
            <person name="Lu X."/>
        </authorList>
    </citation>
    <scope>NUCLEOTIDE SEQUENCE</scope>
    <source>
        <strain evidence="2">NK1-12</strain>
    </source>
</reference>
<feature type="domain" description="Spore protein YkvP/CgeB glycosyl transferase-like" evidence="1">
    <location>
        <begin position="227"/>
        <end position="337"/>
    </location>
</feature>
<organism evidence="2">
    <name type="scientific">Leptolyngbya sp. NK1-12</name>
    <dbReference type="NCBI Taxonomy" id="2547451"/>
    <lineage>
        <taxon>Bacteria</taxon>
        <taxon>Bacillati</taxon>
        <taxon>Cyanobacteriota</taxon>
        <taxon>Cyanophyceae</taxon>
        <taxon>Leptolyngbyales</taxon>
        <taxon>Leptolyngbyaceae</taxon>
        <taxon>Leptolyngbya group</taxon>
        <taxon>Leptolyngbya</taxon>
    </lineage>
</organism>
<accession>A0AA96WAS5</accession>
<proteinExistence type="predicted"/>
<protein>
    <submittedName>
        <fullName evidence="2">Glycosyltransferase family 1 protein</fullName>
    </submittedName>
</protein>
<sequence>MNLFVLSELGHKGSHVGWSVNHSLEETLTEVLNPTLIYPEKIFPLKWLHQLGIPEDNLEPFELRLNRLLKHWYKLQHLPTLPQGTNVLLVIGLTPNFLQALLTIAPLLKQFDLRIAYLLDGFKPTWLDPTIAAWLDHLFVISQELATEISKISSISTTFLPLGANTTKSYASGTHRWIDIISYGRGNEAVHRCLQAHFNQGSTERMYFHSTFTTGEVENPREHITLMRKLLSRSKISLCFEASRLSRFNGHSPLLYRWFEAWAAGCTIVGKRPFEQGVQELMDWENSTIEIPDSPTDWIPFFEALLADETTLALNARRNQQECMLRHDWRYRIKTMLTTMGLPVPEALHDAITQLQAEAIDTYNVLRLSA</sequence>
<dbReference type="InterPro" id="IPR055259">
    <property type="entry name" value="YkvP/CgeB_Glyco_trans-like"/>
</dbReference>